<reference evidence="2" key="1">
    <citation type="submission" date="2022-08" db="EMBL/GenBank/DDBJ databases">
        <title>Novel sulphate-reducing endosymbionts in the free-living metamonad Anaeramoeba.</title>
        <authorList>
            <person name="Jerlstrom-Hultqvist J."/>
            <person name="Cepicka I."/>
            <person name="Gallot-Lavallee L."/>
            <person name="Salas-Leiva D."/>
            <person name="Curtis B.A."/>
            <person name="Zahonova K."/>
            <person name="Pipaliya S."/>
            <person name="Dacks J."/>
            <person name="Roger A.J."/>
        </authorList>
    </citation>
    <scope>NUCLEOTIDE SEQUENCE</scope>
    <source>
        <strain evidence="2">Busselton2</strain>
    </source>
</reference>
<dbReference type="EMBL" id="JANTQA010000042">
    <property type="protein sequence ID" value="KAJ3434545.1"/>
    <property type="molecule type" value="Genomic_DNA"/>
</dbReference>
<sequence length="207" mass="24395">MFLFEDIDWSKDLDKKLLLDDLIGNIFKKDKEVEDKVFKIRGSYKQHWCHTTKIGRQLENIHKLKLRSTSAIELINYFLHFREKQKKPSTPLFVSDLHLVERANVLIKLNNISKELKGEKNIIATKSIQKSISELQKTMLSAFEDASFSQDHEEMKKYLEILLLFNDGEKCIKTFIRSRKTLFKEIKADQANEPNLKAKIIKKKKKQ</sequence>
<dbReference type="Proteomes" id="UP001146793">
    <property type="component" value="Unassembled WGS sequence"/>
</dbReference>
<dbReference type="InterPro" id="IPR048627">
    <property type="entry name" value="Sec10_HB"/>
</dbReference>
<organism evidence="2 3">
    <name type="scientific">Anaeramoeba flamelloides</name>
    <dbReference type="NCBI Taxonomy" id="1746091"/>
    <lineage>
        <taxon>Eukaryota</taxon>
        <taxon>Metamonada</taxon>
        <taxon>Anaeramoebidae</taxon>
        <taxon>Anaeramoeba</taxon>
    </lineage>
</organism>
<evidence type="ECO:0000313" key="2">
    <source>
        <dbReference type="EMBL" id="KAJ3434545.1"/>
    </source>
</evidence>
<feature type="domain" description="Exocyst complex component Sec10-like alpha-helical bundle" evidence="1">
    <location>
        <begin position="102"/>
        <end position="191"/>
    </location>
</feature>
<gene>
    <name evidence="2" type="ORF">M0812_01662</name>
</gene>
<dbReference type="PANTHER" id="PTHR12100:SF0">
    <property type="entry name" value="EXOCYST COMPLEX COMPONENT 5"/>
    <property type="match status" value="1"/>
</dbReference>
<evidence type="ECO:0000313" key="3">
    <source>
        <dbReference type="Proteomes" id="UP001146793"/>
    </source>
</evidence>
<comment type="caution">
    <text evidence="2">The sequence shown here is derived from an EMBL/GenBank/DDBJ whole genome shotgun (WGS) entry which is preliminary data.</text>
</comment>
<dbReference type="InterPro" id="IPR009976">
    <property type="entry name" value="Sec10-like"/>
</dbReference>
<proteinExistence type="predicted"/>
<protein>
    <submittedName>
        <fullName evidence="2">Sec10</fullName>
    </submittedName>
</protein>
<name>A0AAV7Z335_9EUKA</name>
<dbReference type="PANTHER" id="PTHR12100">
    <property type="entry name" value="SEC10"/>
    <property type="match status" value="1"/>
</dbReference>
<accession>A0AAV7Z335</accession>
<dbReference type="GO" id="GO:0006887">
    <property type="term" value="P:exocytosis"/>
    <property type="evidence" value="ECO:0007669"/>
    <property type="project" value="TreeGrafter"/>
</dbReference>
<dbReference type="GO" id="GO:0006893">
    <property type="term" value="P:Golgi to plasma membrane transport"/>
    <property type="evidence" value="ECO:0007669"/>
    <property type="project" value="TreeGrafter"/>
</dbReference>
<dbReference type="GO" id="GO:0000145">
    <property type="term" value="C:exocyst"/>
    <property type="evidence" value="ECO:0007669"/>
    <property type="project" value="TreeGrafter"/>
</dbReference>
<evidence type="ECO:0000259" key="1">
    <source>
        <dbReference type="Pfam" id="PF07393"/>
    </source>
</evidence>
<dbReference type="AlphaFoldDB" id="A0AAV7Z335"/>
<dbReference type="Pfam" id="PF07393">
    <property type="entry name" value="Sec10_HB"/>
    <property type="match status" value="1"/>
</dbReference>